<feature type="domain" description="Metallo-beta-lactamase" evidence="1">
    <location>
        <begin position="18"/>
        <end position="202"/>
    </location>
</feature>
<dbReference type="SUPFAM" id="SSF56281">
    <property type="entry name" value="Metallo-hydrolase/oxidoreductase"/>
    <property type="match status" value="1"/>
</dbReference>
<sequence>MRLTVVGCSGSYPGPDSPASCYLVEADQDGRTWRVLLDLGSGALGRLHRHADPLSIDGVFISHLHPDHWFDMSGYYVLRKYHPAGAPPRIPVYGPRGVAKRLAEAYGLAENPGMTEEFDFHEYDDEGTVSVGPLTVEVRRVLHPVDAYAMRVTSQGRSLVYSGDTARCEALVDLARDTDLLVAEASFREGEENPPELHMTGKEAAETAVRAGAGRLVLTHIPPWYDPKDALEEARPVFEGPLELAVCGATYDL</sequence>
<dbReference type="Pfam" id="PF12706">
    <property type="entry name" value="Lactamase_B_2"/>
    <property type="match status" value="1"/>
</dbReference>
<name>A0ABS7RND2_9ACTN</name>
<dbReference type="SMART" id="SM00849">
    <property type="entry name" value="Lactamase_B"/>
    <property type="match status" value="1"/>
</dbReference>
<organism evidence="2 3">
    <name type="scientific">Nocardioides jiangsuensis</name>
    <dbReference type="NCBI Taxonomy" id="2866161"/>
    <lineage>
        <taxon>Bacteria</taxon>
        <taxon>Bacillati</taxon>
        <taxon>Actinomycetota</taxon>
        <taxon>Actinomycetes</taxon>
        <taxon>Propionibacteriales</taxon>
        <taxon>Nocardioidaceae</taxon>
        <taxon>Nocardioides</taxon>
    </lineage>
</organism>
<dbReference type="Proteomes" id="UP000754710">
    <property type="component" value="Unassembled WGS sequence"/>
</dbReference>
<dbReference type="InterPro" id="IPR036866">
    <property type="entry name" value="RibonucZ/Hydroxyglut_hydro"/>
</dbReference>
<protein>
    <submittedName>
        <fullName evidence="2">MBL fold metallo-hydrolase</fullName>
    </submittedName>
</protein>
<gene>
    <name evidence="2" type="ORF">K1X13_17140</name>
</gene>
<dbReference type="InterPro" id="IPR001279">
    <property type="entry name" value="Metallo-B-lactamas"/>
</dbReference>
<reference evidence="2 3" key="1">
    <citation type="submission" date="2021-08" db="EMBL/GenBank/DDBJ databases">
        <title>Nocardioides bacterium WL0053 sp. nov., isolated from the sediment.</title>
        <authorList>
            <person name="Wang L."/>
            <person name="Zhang D."/>
            <person name="Zhang A."/>
        </authorList>
    </citation>
    <scope>NUCLEOTIDE SEQUENCE [LARGE SCALE GENOMIC DNA]</scope>
    <source>
        <strain evidence="2 3">WL0053</strain>
    </source>
</reference>
<dbReference type="Gene3D" id="3.60.15.10">
    <property type="entry name" value="Ribonuclease Z/Hydroxyacylglutathione hydrolase-like"/>
    <property type="match status" value="1"/>
</dbReference>
<dbReference type="EMBL" id="JAIEZQ010000003">
    <property type="protein sequence ID" value="MBY9076563.1"/>
    <property type="molecule type" value="Genomic_DNA"/>
</dbReference>
<proteinExistence type="predicted"/>
<comment type="caution">
    <text evidence="2">The sequence shown here is derived from an EMBL/GenBank/DDBJ whole genome shotgun (WGS) entry which is preliminary data.</text>
</comment>
<evidence type="ECO:0000259" key="1">
    <source>
        <dbReference type="SMART" id="SM00849"/>
    </source>
</evidence>
<dbReference type="PANTHER" id="PTHR46018">
    <property type="entry name" value="ZINC PHOSPHODIESTERASE ELAC PROTEIN 1"/>
    <property type="match status" value="1"/>
</dbReference>
<dbReference type="PANTHER" id="PTHR46018:SF4">
    <property type="entry name" value="METALLO-HYDROLASE YHFI-RELATED"/>
    <property type="match status" value="1"/>
</dbReference>
<accession>A0ABS7RND2</accession>
<dbReference type="RefSeq" id="WP_221026360.1">
    <property type="nucleotide sequence ID" value="NZ_JAIEZQ010000003.1"/>
</dbReference>
<keyword evidence="3" id="KW-1185">Reference proteome</keyword>
<evidence type="ECO:0000313" key="3">
    <source>
        <dbReference type="Proteomes" id="UP000754710"/>
    </source>
</evidence>
<dbReference type="CDD" id="cd07716">
    <property type="entry name" value="RNaseZ_short-form-like_MBL-fold"/>
    <property type="match status" value="1"/>
</dbReference>
<evidence type="ECO:0000313" key="2">
    <source>
        <dbReference type="EMBL" id="MBY9076563.1"/>
    </source>
</evidence>